<organism evidence="2 3">
    <name type="scientific">Hypholoma sublateritium (strain FD-334 SS-4)</name>
    <dbReference type="NCBI Taxonomy" id="945553"/>
    <lineage>
        <taxon>Eukaryota</taxon>
        <taxon>Fungi</taxon>
        <taxon>Dikarya</taxon>
        <taxon>Basidiomycota</taxon>
        <taxon>Agaricomycotina</taxon>
        <taxon>Agaricomycetes</taxon>
        <taxon>Agaricomycetidae</taxon>
        <taxon>Agaricales</taxon>
        <taxon>Agaricineae</taxon>
        <taxon>Strophariaceae</taxon>
        <taxon>Hypholoma</taxon>
    </lineage>
</organism>
<keyword evidence="3" id="KW-1185">Reference proteome</keyword>
<feature type="compositionally biased region" description="Basic residues" evidence="1">
    <location>
        <begin position="1"/>
        <end position="19"/>
    </location>
</feature>
<evidence type="ECO:0000256" key="1">
    <source>
        <dbReference type="SAM" id="MobiDB-lite"/>
    </source>
</evidence>
<dbReference type="OrthoDB" id="3066019at2759"/>
<name>A0A0D2NZJ4_HYPSF</name>
<proteinExistence type="predicted"/>
<dbReference type="EMBL" id="KN817709">
    <property type="protein sequence ID" value="KJA13850.1"/>
    <property type="molecule type" value="Genomic_DNA"/>
</dbReference>
<sequence>SKQRHNRKKGRENRTRKRVEKASKTKNTTPHPNTLKHVMAADRTPTAYDTSNIPSASTGFIALPDTQSGESSTLRHLLCRRRFKLIKWKGRTSRAILDSAGRVIAVLAGHPNDDDWGSVNRECHSALQSSKKRLRFMKKAVRHRRGHFPA</sequence>
<gene>
    <name evidence="2" type="ORF">HYPSUDRAFT_120380</name>
</gene>
<evidence type="ECO:0000313" key="3">
    <source>
        <dbReference type="Proteomes" id="UP000054270"/>
    </source>
</evidence>
<feature type="region of interest" description="Disordered" evidence="1">
    <location>
        <begin position="1"/>
        <end position="34"/>
    </location>
</feature>
<dbReference type="STRING" id="945553.A0A0D2NZJ4"/>
<dbReference type="Proteomes" id="UP000054270">
    <property type="component" value="Unassembled WGS sequence"/>
</dbReference>
<feature type="non-terminal residue" evidence="2">
    <location>
        <position position="150"/>
    </location>
</feature>
<feature type="non-terminal residue" evidence="2">
    <location>
        <position position="1"/>
    </location>
</feature>
<reference evidence="3" key="1">
    <citation type="submission" date="2014-04" db="EMBL/GenBank/DDBJ databases">
        <title>Evolutionary Origins and Diversification of the Mycorrhizal Mutualists.</title>
        <authorList>
            <consortium name="DOE Joint Genome Institute"/>
            <consortium name="Mycorrhizal Genomics Consortium"/>
            <person name="Kohler A."/>
            <person name="Kuo A."/>
            <person name="Nagy L.G."/>
            <person name="Floudas D."/>
            <person name="Copeland A."/>
            <person name="Barry K.W."/>
            <person name="Cichocki N."/>
            <person name="Veneault-Fourrey C."/>
            <person name="LaButti K."/>
            <person name="Lindquist E.A."/>
            <person name="Lipzen A."/>
            <person name="Lundell T."/>
            <person name="Morin E."/>
            <person name="Murat C."/>
            <person name="Riley R."/>
            <person name="Ohm R."/>
            <person name="Sun H."/>
            <person name="Tunlid A."/>
            <person name="Henrissat B."/>
            <person name="Grigoriev I.V."/>
            <person name="Hibbett D.S."/>
            <person name="Martin F."/>
        </authorList>
    </citation>
    <scope>NUCLEOTIDE SEQUENCE [LARGE SCALE GENOMIC DNA]</scope>
    <source>
        <strain evidence="3">FD-334 SS-4</strain>
    </source>
</reference>
<dbReference type="AlphaFoldDB" id="A0A0D2NZJ4"/>
<accession>A0A0D2NZJ4</accession>
<protein>
    <submittedName>
        <fullName evidence="2">Uncharacterized protein</fullName>
    </submittedName>
</protein>
<evidence type="ECO:0000313" key="2">
    <source>
        <dbReference type="EMBL" id="KJA13850.1"/>
    </source>
</evidence>